<reference evidence="1 2" key="1">
    <citation type="journal article" date="2023" name="Science">
        <title>Complex scaffold remodeling in plant triterpene biosynthesis.</title>
        <authorList>
            <person name="De La Pena R."/>
            <person name="Hodgson H."/>
            <person name="Liu J.C."/>
            <person name="Stephenson M.J."/>
            <person name="Martin A.C."/>
            <person name="Owen C."/>
            <person name="Harkess A."/>
            <person name="Leebens-Mack J."/>
            <person name="Jimenez L.E."/>
            <person name="Osbourn A."/>
            <person name="Sattely E.S."/>
        </authorList>
    </citation>
    <scope>NUCLEOTIDE SEQUENCE [LARGE SCALE GENOMIC DNA]</scope>
    <source>
        <strain evidence="2">cv. JPN11</strain>
        <tissue evidence="1">Leaf</tissue>
    </source>
</reference>
<evidence type="ECO:0000313" key="2">
    <source>
        <dbReference type="Proteomes" id="UP001164539"/>
    </source>
</evidence>
<dbReference type="Proteomes" id="UP001164539">
    <property type="component" value="Chromosome 3"/>
</dbReference>
<name>A0ACC1YIA9_MELAZ</name>
<protein>
    <submittedName>
        <fullName evidence="1">Amino acid transporter</fullName>
    </submittedName>
</protein>
<gene>
    <name evidence="1" type="ORF">OWV82_006896</name>
</gene>
<comment type="caution">
    <text evidence="1">The sequence shown here is derived from an EMBL/GenBank/DDBJ whole genome shotgun (WGS) entry which is preliminary data.</text>
</comment>
<dbReference type="EMBL" id="CM051396">
    <property type="protein sequence ID" value="KAJ4723535.1"/>
    <property type="molecule type" value="Genomic_DNA"/>
</dbReference>
<organism evidence="1 2">
    <name type="scientific">Melia azedarach</name>
    <name type="common">Chinaberry tree</name>
    <dbReference type="NCBI Taxonomy" id="155640"/>
    <lineage>
        <taxon>Eukaryota</taxon>
        <taxon>Viridiplantae</taxon>
        <taxon>Streptophyta</taxon>
        <taxon>Embryophyta</taxon>
        <taxon>Tracheophyta</taxon>
        <taxon>Spermatophyta</taxon>
        <taxon>Magnoliopsida</taxon>
        <taxon>eudicotyledons</taxon>
        <taxon>Gunneridae</taxon>
        <taxon>Pentapetalae</taxon>
        <taxon>rosids</taxon>
        <taxon>malvids</taxon>
        <taxon>Sapindales</taxon>
        <taxon>Meliaceae</taxon>
        <taxon>Melia</taxon>
    </lineage>
</organism>
<proteinExistence type="predicted"/>
<accession>A0ACC1YIA9</accession>
<keyword evidence="2" id="KW-1185">Reference proteome</keyword>
<evidence type="ECO:0000313" key="1">
    <source>
        <dbReference type="EMBL" id="KAJ4723535.1"/>
    </source>
</evidence>
<sequence>MEVVMMVNMKVMVVRMEEKCEFLVEVVVVVSMEQENEYLIMVVIGVGLIAVPYTLAQVGWLSLCFLTLMAIITWYTATLIRRCMDSNASIRTYYDMLQLTFDKKGKLILSIMMYLELFLASTGFLILEGDNLHKLFPYVRVNLGPLQIGGK</sequence>